<proteinExistence type="inferred from homology"/>
<dbReference type="GO" id="GO:0016616">
    <property type="term" value="F:oxidoreductase activity, acting on the CH-OH group of donors, NAD or NADP as acceptor"/>
    <property type="evidence" value="ECO:0007669"/>
    <property type="project" value="InterPro"/>
</dbReference>
<evidence type="ECO:0000256" key="3">
    <source>
        <dbReference type="ARBA" id="ARBA00022723"/>
    </source>
</evidence>
<evidence type="ECO:0000256" key="4">
    <source>
        <dbReference type="ARBA" id="ARBA00022833"/>
    </source>
</evidence>
<keyword evidence="5" id="KW-0560">Oxidoreductase</keyword>
<keyword evidence="4 7" id="KW-0862">Zinc</keyword>
<evidence type="ECO:0000256" key="2">
    <source>
        <dbReference type="ARBA" id="ARBA00008072"/>
    </source>
</evidence>
<dbReference type="eggNOG" id="COG1063">
    <property type="taxonomic scope" value="Bacteria"/>
</dbReference>
<dbReference type="FunFam" id="3.40.50.720:FF:000068">
    <property type="entry name" value="Sorbitol dehydrogenase"/>
    <property type="match status" value="1"/>
</dbReference>
<name>A0A0B0IJR7_9BACI</name>
<comment type="cofactor">
    <cofactor evidence="1 7">
        <name>Zn(2+)</name>
        <dbReference type="ChEBI" id="CHEBI:29105"/>
    </cofactor>
</comment>
<dbReference type="Gene3D" id="3.90.180.10">
    <property type="entry name" value="Medium-chain alcohol dehydrogenases, catalytic domain"/>
    <property type="match status" value="1"/>
</dbReference>
<dbReference type="CDD" id="cd05285">
    <property type="entry name" value="sorbitol_DH"/>
    <property type="match status" value="1"/>
</dbReference>
<dbReference type="InterPro" id="IPR002328">
    <property type="entry name" value="ADH_Zn_CS"/>
</dbReference>
<gene>
    <name evidence="9" type="ORF">LQ50_02315</name>
</gene>
<dbReference type="OrthoDB" id="9770238at2"/>
<keyword evidence="10" id="KW-1185">Reference proteome</keyword>
<dbReference type="GO" id="GO:0008270">
    <property type="term" value="F:zinc ion binding"/>
    <property type="evidence" value="ECO:0007669"/>
    <property type="project" value="InterPro"/>
</dbReference>
<accession>A0A0B0IJR7</accession>
<dbReference type="InterPro" id="IPR011032">
    <property type="entry name" value="GroES-like_sf"/>
</dbReference>
<dbReference type="Gene3D" id="3.40.50.720">
    <property type="entry name" value="NAD(P)-binding Rossmann-like Domain"/>
    <property type="match status" value="1"/>
</dbReference>
<dbReference type="Proteomes" id="UP000030832">
    <property type="component" value="Unassembled WGS sequence"/>
</dbReference>
<dbReference type="PROSITE" id="PS00059">
    <property type="entry name" value="ADH_ZINC"/>
    <property type="match status" value="1"/>
</dbReference>
<dbReference type="Pfam" id="PF08240">
    <property type="entry name" value="ADH_N"/>
    <property type="match status" value="1"/>
</dbReference>
<dbReference type="InterPro" id="IPR013154">
    <property type="entry name" value="ADH-like_N"/>
</dbReference>
<dbReference type="InterPro" id="IPR013149">
    <property type="entry name" value="ADH-like_C"/>
</dbReference>
<evidence type="ECO:0000259" key="8">
    <source>
        <dbReference type="SMART" id="SM00829"/>
    </source>
</evidence>
<evidence type="ECO:0000313" key="10">
    <source>
        <dbReference type="Proteomes" id="UP000030832"/>
    </source>
</evidence>
<evidence type="ECO:0000256" key="7">
    <source>
        <dbReference type="RuleBase" id="RU361277"/>
    </source>
</evidence>
<dbReference type="PANTHER" id="PTHR43161">
    <property type="entry name" value="SORBITOL DEHYDROGENASE"/>
    <property type="match status" value="1"/>
</dbReference>
<feature type="domain" description="Enoyl reductase (ER)" evidence="8">
    <location>
        <begin position="14"/>
        <end position="348"/>
    </location>
</feature>
<dbReference type="InterPro" id="IPR045306">
    <property type="entry name" value="SDH-like"/>
</dbReference>
<dbReference type="Pfam" id="PF00107">
    <property type="entry name" value="ADH_zinc_N"/>
    <property type="match status" value="1"/>
</dbReference>
<evidence type="ECO:0000313" key="9">
    <source>
        <dbReference type="EMBL" id="KHF41565.1"/>
    </source>
</evidence>
<reference evidence="9 10" key="1">
    <citation type="submission" date="2014-09" db="EMBL/GenBank/DDBJ databases">
        <title>Genome sequencing and annotation of Bacillus Okhensis strain Kh10-101T.</title>
        <authorList>
            <person name="Prakash J.S."/>
        </authorList>
    </citation>
    <scope>NUCLEOTIDE SEQUENCE [LARGE SCALE GENOMIC DNA]</scope>
    <source>
        <strain evidence="10">Kh10-101T</strain>
    </source>
</reference>
<sequence length="350" mass="37897">MSKQMKAAILIEPGKIELQNRNIPIPANDEVLIKVKSVGLCGSDVHYYQHGRIGNFIVEKPIILGHESSGEIVGMGSEVKHLKIGQRVTVEPGVTCGLCEYCKSGKYNLCPEVKFLATPPYDGAFCEYIAIRSDFVFPIPDEMSFDEAAMAEPISVGIHAMKRGRLQAGETVVIMGMGPIGMLSAVVAHLSGATKVIGVDFEESRLELSKKMGVTDTVNLKNENLADRIADITSGKNVDLALETAGNAKALQSALTSVKRGGRVVVVGLPPEDIATLNINEIVGGEIDLFGVFRYSNTYQTAIDMISQCKVAGIDLKNMMTHYYSLDETEGAFEKAISDRTNAIKVMIRP</sequence>
<protein>
    <submittedName>
        <fullName evidence="9">Alcohol dehydrogenase</fullName>
    </submittedName>
</protein>
<dbReference type="PANTHER" id="PTHR43161:SF9">
    <property type="entry name" value="SORBITOL DEHYDROGENASE"/>
    <property type="match status" value="1"/>
</dbReference>
<organism evidence="9 10">
    <name type="scientific">Halalkalibacter okhensis</name>
    <dbReference type="NCBI Taxonomy" id="333138"/>
    <lineage>
        <taxon>Bacteria</taxon>
        <taxon>Bacillati</taxon>
        <taxon>Bacillota</taxon>
        <taxon>Bacilli</taxon>
        <taxon>Bacillales</taxon>
        <taxon>Bacillaceae</taxon>
        <taxon>Halalkalibacter</taxon>
    </lineage>
</organism>
<dbReference type="STRING" id="333138.LQ50_02315"/>
<dbReference type="SUPFAM" id="SSF51735">
    <property type="entry name" value="NAD(P)-binding Rossmann-fold domains"/>
    <property type="match status" value="1"/>
</dbReference>
<dbReference type="InterPro" id="IPR036291">
    <property type="entry name" value="NAD(P)-bd_dom_sf"/>
</dbReference>
<dbReference type="SMART" id="SM00829">
    <property type="entry name" value="PKS_ER"/>
    <property type="match status" value="1"/>
</dbReference>
<evidence type="ECO:0000256" key="5">
    <source>
        <dbReference type="ARBA" id="ARBA00023002"/>
    </source>
</evidence>
<dbReference type="AlphaFoldDB" id="A0A0B0IJR7"/>
<comment type="caution">
    <text evidence="9">The sequence shown here is derived from an EMBL/GenBank/DDBJ whole genome shotgun (WGS) entry which is preliminary data.</text>
</comment>
<evidence type="ECO:0000256" key="1">
    <source>
        <dbReference type="ARBA" id="ARBA00001947"/>
    </source>
</evidence>
<keyword evidence="3 7" id="KW-0479">Metal-binding</keyword>
<keyword evidence="6" id="KW-0520">NAD</keyword>
<dbReference type="EMBL" id="JRJU01000002">
    <property type="protein sequence ID" value="KHF41565.1"/>
    <property type="molecule type" value="Genomic_DNA"/>
</dbReference>
<evidence type="ECO:0000256" key="6">
    <source>
        <dbReference type="ARBA" id="ARBA00023027"/>
    </source>
</evidence>
<comment type="similarity">
    <text evidence="2 7">Belongs to the zinc-containing alcohol dehydrogenase family.</text>
</comment>
<dbReference type="RefSeq" id="WP_034625617.1">
    <property type="nucleotide sequence ID" value="NZ_JRJU01000002.1"/>
</dbReference>
<dbReference type="InterPro" id="IPR020843">
    <property type="entry name" value="ER"/>
</dbReference>
<dbReference type="SUPFAM" id="SSF50129">
    <property type="entry name" value="GroES-like"/>
    <property type="match status" value="1"/>
</dbReference>